<dbReference type="Pfam" id="PF13516">
    <property type="entry name" value="LRR_6"/>
    <property type="match status" value="1"/>
</dbReference>
<dbReference type="Gene3D" id="3.80.10.10">
    <property type="entry name" value="Ribonuclease Inhibitor"/>
    <property type="match status" value="1"/>
</dbReference>
<dbReference type="Proteomes" id="UP000179807">
    <property type="component" value="Unassembled WGS sequence"/>
</dbReference>
<dbReference type="InterPro" id="IPR001611">
    <property type="entry name" value="Leu-rich_rpt"/>
</dbReference>
<gene>
    <name evidence="2" type="ORF">TRFO_23371</name>
</gene>
<protein>
    <recommendedName>
        <fullName evidence="4">Leucine Rich Repeat family protein</fullName>
    </recommendedName>
</protein>
<dbReference type="GeneID" id="94837814"/>
<dbReference type="VEuPathDB" id="TrichDB:TRFO_23371"/>
<feature type="region of interest" description="Disordered" evidence="1">
    <location>
        <begin position="621"/>
        <end position="685"/>
    </location>
</feature>
<accession>A0A1J4K9R7</accession>
<dbReference type="OrthoDB" id="427001at2759"/>
<feature type="compositionally biased region" description="Basic and acidic residues" evidence="1">
    <location>
        <begin position="662"/>
        <end position="676"/>
    </location>
</feature>
<evidence type="ECO:0000313" key="3">
    <source>
        <dbReference type="Proteomes" id="UP000179807"/>
    </source>
</evidence>
<feature type="compositionally biased region" description="Basic residues" evidence="1">
    <location>
        <begin position="732"/>
        <end position="745"/>
    </location>
</feature>
<dbReference type="GO" id="GO:0030027">
    <property type="term" value="C:lamellipodium"/>
    <property type="evidence" value="ECO:0007669"/>
    <property type="project" value="TreeGrafter"/>
</dbReference>
<feature type="region of interest" description="Disordered" evidence="1">
    <location>
        <begin position="722"/>
        <end position="789"/>
    </location>
</feature>
<dbReference type="GO" id="GO:0034315">
    <property type="term" value="P:regulation of Arp2/3 complex-mediated actin nucleation"/>
    <property type="evidence" value="ECO:0007669"/>
    <property type="project" value="TreeGrafter"/>
</dbReference>
<evidence type="ECO:0000313" key="2">
    <source>
        <dbReference type="EMBL" id="OHT08167.1"/>
    </source>
</evidence>
<dbReference type="EMBL" id="MLAK01000675">
    <property type="protein sequence ID" value="OHT08167.1"/>
    <property type="molecule type" value="Genomic_DNA"/>
</dbReference>
<name>A0A1J4K9R7_9EUKA</name>
<dbReference type="GO" id="GO:0016477">
    <property type="term" value="P:cell migration"/>
    <property type="evidence" value="ECO:0007669"/>
    <property type="project" value="TreeGrafter"/>
</dbReference>
<dbReference type="InterPro" id="IPR032675">
    <property type="entry name" value="LRR_dom_sf"/>
</dbReference>
<dbReference type="GO" id="GO:0005886">
    <property type="term" value="C:plasma membrane"/>
    <property type="evidence" value="ECO:0007669"/>
    <property type="project" value="TreeGrafter"/>
</dbReference>
<evidence type="ECO:0008006" key="4">
    <source>
        <dbReference type="Google" id="ProtNLM"/>
    </source>
</evidence>
<dbReference type="InterPro" id="IPR051279">
    <property type="entry name" value="PP1-Reg/Actin-Interact_Protein"/>
</dbReference>
<proteinExistence type="predicted"/>
<keyword evidence="3" id="KW-1185">Reference proteome</keyword>
<dbReference type="AlphaFoldDB" id="A0A1J4K9R7"/>
<evidence type="ECO:0000256" key="1">
    <source>
        <dbReference type="SAM" id="MobiDB-lite"/>
    </source>
</evidence>
<dbReference type="PANTHER" id="PTHR24112">
    <property type="entry name" value="LEUCINE-RICH REPEAT, ISOFORM F-RELATED"/>
    <property type="match status" value="1"/>
</dbReference>
<comment type="caution">
    <text evidence="2">The sequence shown here is derived from an EMBL/GenBank/DDBJ whole genome shotgun (WGS) entry which is preliminary data.</text>
</comment>
<reference evidence="2" key="1">
    <citation type="submission" date="2016-10" db="EMBL/GenBank/DDBJ databases">
        <authorList>
            <person name="Benchimol M."/>
            <person name="Almeida L.G."/>
            <person name="Vasconcelos A.T."/>
            <person name="Perreira-Neves A."/>
            <person name="Rosa I.A."/>
            <person name="Tasca T."/>
            <person name="Bogo M.R."/>
            <person name="de Souza W."/>
        </authorList>
    </citation>
    <scope>NUCLEOTIDE SEQUENCE [LARGE SCALE GENOMIC DNA]</scope>
    <source>
        <strain evidence="2">K</strain>
    </source>
</reference>
<feature type="compositionally biased region" description="Acidic residues" evidence="1">
    <location>
        <begin position="758"/>
        <end position="781"/>
    </location>
</feature>
<dbReference type="RefSeq" id="XP_068361303.1">
    <property type="nucleotide sequence ID" value="XM_068503110.1"/>
</dbReference>
<organism evidence="2 3">
    <name type="scientific">Tritrichomonas foetus</name>
    <dbReference type="NCBI Taxonomy" id="1144522"/>
    <lineage>
        <taxon>Eukaryota</taxon>
        <taxon>Metamonada</taxon>
        <taxon>Parabasalia</taxon>
        <taxon>Tritrichomonadida</taxon>
        <taxon>Tritrichomonadidae</taxon>
        <taxon>Tritrichomonas</taxon>
    </lineage>
</organism>
<sequence length="837" mass="95330">MTKVARINIQYITEAEKNIKKMKQDIIFKGAVHKVHDSKKGTAPRILILTKQFICYFKPEPNPKIDRQQYWNHIKSYNSKFPQIDLEFDDGLLRFQTIDAEVIQTKIFDILYHVLAHDELLSLNLRRFTIPKYTINGIGVMERYRSILQQEGKNSSKGVDQQLLTYLPTANKVFKLKVDDELASLIPSICLALKPFTPLESLFIPKLENATSFYKDLSEVLVLNLPFRHLALANQPDHQFVFFGDGVKLSQLEGLTFQDITVTKDTLDILQDTLLNLPKFRSLSLQNVLKPSMFDTFSNDFLNGYVKGHLQMFNLDRTPGVELSKILTDDFPVLSSLSFAECNLDIAEALNTISRAKIQNLRYLNLSGNHATTKFDRKVDVPRQLIRLDVNDVAWSDDVFPSFIKYITHRHFSKGLRLYVERANVSSSQWSAVEDELRDAEYFPLIDLGWSGNPINGKIVEFLQKNDMLTTLFVSQVFSADDQASVDALVDGLSNLSRLRNLVVRGGEGHELGQAALPLIKAVHKLKLNHFDISYNAIGDEGLKALADLVEKNQSLKELVFTGAKFQNLDSLNDLVTAAQTRSKPIAIEYPIADISHGIQELGFKGKQLDDIKIRLQEVRLPKNQPRNHKEGEKTGITAGIPMNNLRGGSFRITKKNQQKPQEGKKKGSRRAKEADAAASNVDPNDTVFSGPFEYFVSEFTDEFPLYVTDSISREFQTNFQKLKTPGEKSSSKRHSKHKHHKHKKSDIATRSITIDTSESDDPEWVEEEELPEPEEEDEPETPLQKRVRQLYDELDFKPPECRGLVERVSEPRSIYYESELKRKAELTPLVNVLVPK</sequence>
<dbReference type="PANTHER" id="PTHR24112:SF64">
    <property type="entry name" value="CHROMOSOME UNDETERMINED SCAFFOLD_46, WHOLE GENOME SHOTGUN SEQUENCE"/>
    <property type="match status" value="1"/>
</dbReference>
<dbReference type="SUPFAM" id="SSF52047">
    <property type="entry name" value="RNI-like"/>
    <property type="match status" value="1"/>
</dbReference>